<organism evidence="2 3">
    <name type="scientific">Channa striata</name>
    <name type="common">Snakehead murrel</name>
    <name type="synonym">Ophicephalus striatus</name>
    <dbReference type="NCBI Taxonomy" id="64152"/>
    <lineage>
        <taxon>Eukaryota</taxon>
        <taxon>Metazoa</taxon>
        <taxon>Chordata</taxon>
        <taxon>Craniata</taxon>
        <taxon>Vertebrata</taxon>
        <taxon>Euteleostomi</taxon>
        <taxon>Actinopterygii</taxon>
        <taxon>Neopterygii</taxon>
        <taxon>Teleostei</taxon>
        <taxon>Neoteleostei</taxon>
        <taxon>Acanthomorphata</taxon>
        <taxon>Anabantaria</taxon>
        <taxon>Anabantiformes</taxon>
        <taxon>Channoidei</taxon>
        <taxon>Channidae</taxon>
        <taxon>Channa</taxon>
    </lineage>
</organism>
<feature type="region of interest" description="Disordered" evidence="1">
    <location>
        <begin position="1"/>
        <end position="29"/>
    </location>
</feature>
<evidence type="ECO:0000256" key="1">
    <source>
        <dbReference type="SAM" id="MobiDB-lite"/>
    </source>
</evidence>
<sequence>MFQIERGLSGALTPDPTSWVGDQGRGAEKGERMDCPWHVFRLCQASLSALDAPLLLLQS</sequence>
<accession>A0AA88N7A5</accession>
<name>A0AA88N7A5_CHASR</name>
<evidence type="ECO:0000313" key="3">
    <source>
        <dbReference type="Proteomes" id="UP001187415"/>
    </source>
</evidence>
<keyword evidence="3" id="KW-1185">Reference proteome</keyword>
<proteinExistence type="predicted"/>
<dbReference type="EMBL" id="JAUPFM010000004">
    <property type="protein sequence ID" value="KAK2853387.1"/>
    <property type="molecule type" value="Genomic_DNA"/>
</dbReference>
<protein>
    <submittedName>
        <fullName evidence="2">Uncharacterized protein</fullName>
    </submittedName>
</protein>
<evidence type="ECO:0000313" key="2">
    <source>
        <dbReference type="EMBL" id="KAK2853387.1"/>
    </source>
</evidence>
<gene>
    <name evidence="2" type="ORF">Q5P01_006048</name>
</gene>
<dbReference type="Proteomes" id="UP001187415">
    <property type="component" value="Unassembled WGS sequence"/>
</dbReference>
<dbReference type="AlphaFoldDB" id="A0AA88N7A5"/>
<comment type="caution">
    <text evidence="2">The sequence shown here is derived from an EMBL/GenBank/DDBJ whole genome shotgun (WGS) entry which is preliminary data.</text>
</comment>
<reference evidence="2" key="1">
    <citation type="submission" date="2023-07" db="EMBL/GenBank/DDBJ databases">
        <title>Chromosome-level Genome Assembly of Striped Snakehead (Channa striata).</title>
        <authorList>
            <person name="Liu H."/>
        </authorList>
    </citation>
    <scope>NUCLEOTIDE SEQUENCE</scope>
    <source>
        <strain evidence="2">Gz</strain>
        <tissue evidence="2">Muscle</tissue>
    </source>
</reference>